<dbReference type="AlphaFoldDB" id="A0A9N8H6Y2"/>
<dbReference type="OrthoDB" id="7837562at2759"/>
<proteinExistence type="predicted"/>
<dbReference type="InterPro" id="IPR036865">
    <property type="entry name" value="CRAL-TRIO_dom_sf"/>
</dbReference>
<dbReference type="PANTHER" id="PTHR10174">
    <property type="entry name" value="ALPHA-TOCOPHEROL TRANSFER PROTEIN-RELATED"/>
    <property type="match status" value="1"/>
</dbReference>
<evidence type="ECO:0000256" key="1">
    <source>
        <dbReference type="SAM" id="MobiDB-lite"/>
    </source>
</evidence>
<dbReference type="CDD" id="cd00170">
    <property type="entry name" value="SEC14"/>
    <property type="match status" value="1"/>
</dbReference>
<feature type="region of interest" description="Disordered" evidence="1">
    <location>
        <begin position="53"/>
        <end position="98"/>
    </location>
</feature>
<dbReference type="InterPro" id="IPR001251">
    <property type="entry name" value="CRAL-TRIO_dom"/>
</dbReference>
<dbReference type="EMBL" id="CAICTM010000184">
    <property type="protein sequence ID" value="CAB9504083.1"/>
    <property type="molecule type" value="Genomic_DNA"/>
</dbReference>
<comment type="caution">
    <text evidence="3">The sequence shown here is derived from an EMBL/GenBank/DDBJ whole genome shotgun (WGS) entry which is preliminary data.</text>
</comment>
<dbReference type="Pfam" id="PF00650">
    <property type="entry name" value="CRAL_TRIO"/>
    <property type="match status" value="1"/>
</dbReference>
<evidence type="ECO:0000313" key="3">
    <source>
        <dbReference type="EMBL" id="CAB9504083.1"/>
    </source>
</evidence>
<sequence length="417" mass="46961">MLDQKNEIEMSKDLNHAKASTTKSQRSITKANRQVFGRPHLYVVQRSTIAPKGILSKSNTEPKQLGFEESKEGRSTMASSLEDKALSDTDVSSQGSDAEVGNMKKMLMDTKVEGGKSAWATTLETLGMSDGGKKKKGDILCDSFAEAMKVFYELIQGKDWDFATTPFDDFNATKEQLFQAFVHWSRKSSDDGEASSYNPSKALRRLEAYVEWMNKNCKDMNLQGSTMKEAADNWKMKITHDKKGRLVWWIDIPSLDLKSLKQVPPEDTLRLFVWMSHMIVFDKGAQEHGLVLVEAMGKHTGLMETMTTVSMDVGTKLDRLTIGILPIKMEACFVYNNPTWLRVIMALMSPFMGAKMRKRIFVVPNKTEPQAYFEEELGKENFPTGISQLEGSVEKDMVAQTLERLAGKDVITDEIET</sequence>
<organism evidence="3 4">
    <name type="scientific">Seminavis robusta</name>
    <dbReference type="NCBI Taxonomy" id="568900"/>
    <lineage>
        <taxon>Eukaryota</taxon>
        <taxon>Sar</taxon>
        <taxon>Stramenopiles</taxon>
        <taxon>Ochrophyta</taxon>
        <taxon>Bacillariophyta</taxon>
        <taxon>Bacillariophyceae</taxon>
        <taxon>Bacillariophycidae</taxon>
        <taxon>Naviculales</taxon>
        <taxon>Naviculaceae</taxon>
        <taxon>Seminavis</taxon>
    </lineage>
</organism>
<dbReference type="GO" id="GO:0016020">
    <property type="term" value="C:membrane"/>
    <property type="evidence" value="ECO:0007669"/>
    <property type="project" value="TreeGrafter"/>
</dbReference>
<evidence type="ECO:0000259" key="2">
    <source>
        <dbReference type="PROSITE" id="PS50191"/>
    </source>
</evidence>
<evidence type="ECO:0000313" key="4">
    <source>
        <dbReference type="Proteomes" id="UP001153069"/>
    </source>
</evidence>
<accession>A0A9N8H6Y2</accession>
<dbReference type="PROSITE" id="PS50191">
    <property type="entry name" value="CRAL_TRIO"/>
    <property type="match status" value="1"/>
</dbReference>
<protein>
    <recommendedName>
        <fullName evidence="2">CRAL-TRIO domain-containing protein</fullName>
    </recommendedName>
</protein>
<gene>
    <name evidence="3" type="ORF">SEMRO_185_G080300.1</name>
</gene>
<feature type="compositionally biased region" description="Basic and acidic residues" evidence="1">
    <location>
        <begin position="1"/>
        <end position="16"/>
    </location>
</feature>
<dbReference type="SUPFAM" id="SSF52087">
    <property type="entry name" value="CRAL/TRIO domain"/>
    <property type="match status" value="1"/>
</dbReference>
<dbReference type="Gene3D" id="3.40.525.10">
    <property type="entry name" value="CRAL-TRIO lipid binding domain"/>
    <property type="match status" value="1"/>
</dbReference>
<feature type="domain" description="CRAL-TRIO" evidence="2">
    <location>
        <begin position="241"/>
        <end position="397"/>
    </location>
</feature>
<dbReference type="Proteomes" id="UP001153069">
    <property type="component" value="Unassembled WGS sequence"/>
</dbReference>
<dbReference type="PANTHER" id="PTHR10174:SF208">
    <property type="entry name" value="CRAL-TRIO DOMAIN-CONTAINING PROTEIN DDB_G0278031"/>
    <property type="match status" value="1"/>
</dbReference>
<keyword evidence="4" id="KW-1185">Reference proteome</keyword>
<name>A0A9N8H6Y2_9STRA</name>
<reference evidence="3" key="1">
    <citation type="submission" date="2020-06" db="EMBL/GenBank/DDBJ databases">
        <authorList>
            <consortium name="Plant Systems Biology data submission"/>
        </authorList>
    </citation>
    <scope>NUCLEOTIDE SEQUENCE</scope>
    <source>
        <strain evidence="3">D6</strain>
    </source>
</reference>
<feature type="region of interest" description="Disordered" evidence="1">
    <location>
        <begin position="1"/>
        <end position="34"/>
    </location>
</feature>
<feature type="compositionally biased region" description="Polar residues" evidence="1">
    <location>
        <begin position="18"/>
        <end position="32"/>
    </location>
</feature>
<dbReference type="GO" id="GO:1902936">
    <property type="term" value="F:phosphatidylinositol bisphosphate binding"/>
    <property type="evidence" value="ECO:0007669"/>
    <property type="project" value="TreeGrafter"/>
</dbReference>